<dbReference type="Proteomes" id="UP001177260">
    <property type="component" value="Unassembled WGS sequence"/>
</dbReference>
<proteinExistence type="predicted"/>
<reference evidence="1 2" key="1">
    <citation type="journal article" date="2023" name="ACS Omega">
        <title>Identification of the Neoaspergillic Acid Biosynthesis Gene Cluster by Establishing an In Vitro CRISPR-Ribonucleoprotein Genetic System in Aspergillus melleus.</title>
        <authorList>
            <person name="Yuan B."/>
            <person name="Grau M.F."/>
            <person name="Murata R.M."/>
            <person name="Torok T."/>
            <person name="Venkateswaran K."/>
            <person name="Stajich J.E."/>
            <person name="Wang C.C.C."/>
        </authorList>
    </citation>
    <scope>NUCLEOTIDE SEQUENCE [LARGE SCALE GENOMIC DNA]</scope>
    <source>
        <strain evidence="1 2">IMV 1140</strain>
    </source>
</reference>
<keyword evidence="2" id="KW-1185">Reference proteome</keyword>
<protein>
    <submittedName>
        <fullName evidence="1">Uncharacterized protein</fullName>
    </submittedName>
</protein>
<dbReference type="EMBL" id="JAOPJF010000034">
    <property type="protein sequence ID" value="KAK1143954.1"/>
    <property type="molecule type" value="Genomic_DNA"/>
</dbReference>
<evidence type="ECO:0000313" key="2">
    <source>
        <dbReference type="Proteomes" id="UP001177260"/>
    </source>
</evidence>
<evidence type="ECO:0000313" key="1">
    <source>
        <dbReference type="EMBL" id="KAK1143954.1"/>
    </source>
</evidence>
<accession>A0ACC3B1V2</accession>
<sequence>MPPIDVALSCLWKVKETPFLRCNWSIELVSIAQFTDYFLKVYSPAPATNADLIIVNAGLFWLFSESAELATDQQTQDDYREYASKCRRNLETVLSNLPFHTPATTDYVLAMSVADITVPRLDTLKDQEPDSLLNPILPRWIDTAVLQGRTYDEIYSPGALVEPAHVRESRARALAAELKNVIYREDTLERRYNNLRRQALGDAINELIWHADRVASLSLLTLINRGIPPSLHSRAAFSNECITTAREALQEHEKCISIITTAEVHQNFIELYITCSLLESPFLPFIVLFCHVIETSSPTDLHRLSTVIQTLQSTSPSAFHRACSKQFRLFSALYHVARKYVEVKASQPSRWMVNRVDFNFGGDVRVERMMSGAADTSISGSGPSATQFPFLGSESSMDRMPRGAGVGMSVSEMENRLAGVGDPVREDQMQMQVQMQPNLEVDSIGTELGDWFYENQQMLKFLDDSYRF</sequence>
<gene>
    <name evidence="1" type="ORF">N8T08_005863</name>
</gene>
<name>A0ACC3B1V2_9EURO</name>
<organism evidence="1 2">
    <name type="scientific">Aspergillus melleus</name>
    <dbReference type="NCBI Taxonomy" id="138277"/>
    <lineage>
        <taxon>Eukaryota</taxon>
        <taxon>Fungi</taxon>
        <taxon>Dikarya</taxon>
        <taxon>Ascomycota</taxon>
        <taxon>Pezizomycotina</taxon>
        <taxon>Eurotiomycetes</taxon>
        <taxon>Eurotiomycetidae</taxon>
        <taxon>Eurotiales</taxon>
        <taxon>Aspergillaceae</taxon>
        <taxon>Aspergillus</taxon>
        <taxon>Aspergillus subgen. Circumdati</taxon>
    </lineage>
</organism>
<comment type="caution">
    <text evidence="1">The sequence shown here is derived from an EMBL/GenBank/DDBJ whole genome shotgun (WGS) entry which is preliminary data.</text>
</comment>